<feature type="non-terminal residue" evidence="2">
    <location>
        <position position="133"/>
    </location>
</feature>
<evidence type="ECO:0000313" key="2">
    <source>
        <dbReference type="EMBL" id="MBD3326292.1"/>
    </source>
</evidence>
<dbReference type="Pfam" id="PF13181">
    <property type="entry name" value="TPR_8"/>
    <property type="match status" value="1"/>
</dbReference>
<sequence length="133" mass="14900">MLIPLRTMLVYSLIGLAWGILGFTWGDPLGHYAQKGDAFFEAGQYDNALEAYTDADVQSTPDDPRLPQLYLNMGNTLSKLEKPDQAVAMYHKTLEAADDAAFKADVHYNSGNAWLQQHQYQQAIDAYTRALEL</sequence>
<evidence type="ECO:0000313" key="3">
    <source>
        <dbReference type="Proteomes" id="UP000649604"/>
    </source>
</evidence>
<dbReference type="Gene3D" id="1.25.40.10">
    <property type="entry name" value="Tetratricopeptide repeat domain"/>
    <property type="match status" value="2"/>
</dbReference>
<dbReference type="PROSITE" id="PS50293">
    <property type="entry name" value="TPR_REGION"/>
    <property type="match status" value="1"/>
</dbReference>
<evidence type="ECO:0000256" key="1">
    <source>
        <dbReference type="PROSITE-ProRule" id="PRU00339"/>
    </source>
</evidence>
<dbReference type="PROSITE" id="PS50005">
    <property type="entry name" value="TPR"/>
    <property type="match status" value="2"/>
</dbReference>
<organism evidence="2 3">
    <name type="scientific">candidate division KSB3 bacterium</name>
    <dbReference type="NCBI Taxonomy" id="2044937"/>
    <lineage>
        <taxon>Bacteria</taxon>
        <taxon>candidate division KSB3</taxon>
    </lineage>
</organism>
<accession>A0A9D5Q7H0</accession>
<comment type="caution">
    <text evidence="2">The sequence shown here is derived from an EMBL/GenBank/DDBJ whole genome shotgun (WGS) entry which is preliminary data.</text>
</comment>
<gene>
    <name evidence="2" type="ORF">GF339_17030</name>
</gene>
<dbReference type="EMBL" id="WJJP01000556">
    <property type="protein sequence ID" value="MBD3326292.1"/>
    <property type="molecule type" value="Genomic_DNA"/>
</dbReference>
<dbReference type="InterPro" id="IPR019734">
    <property type="entry name" value="TPR_rpt"/>
</dbReference>
<dbReference type="AlphaFoldDB" id="A0A9D5Q7H0"/>
<dbReference type="Proteomes" id="UP000649604">
    <property type="component" value="Unassembled WGS sequence"/>
</dbReference>
<dbReference type="SMART" id="SM00028">
    <property type="entry name" value="TPR"/>
    <property type="match status" value="3"/>
</dbReference>
<proteinExistence type="predicted"/>
<protein>
    <submittedName>
        <fullName evidence="2">Tetratricopeptide repeat protein</fullName>
    </submittedName>
</protein>
<dbReference type="InterPro" id="IPR011990">
    <property type="entry name" value="TPR-like_helical_dom_sf"/>
</dbReference>
<reference evidence="2" key="1">
    <citation type="submission" date="2019-11" db="EMBL/GenBank/DDBJ databases">
        <title>Microbial mats filling the niche in hypersaline microbial mats.</title>
        <authorList>
            <person name="Wong H.L."/>
            <person name="Macleod F.I."/>
            <person name="White R.A. III"/>
            <person name="Burns B.P."/>
        </authorList>
    </citation>
    <scope>NUCLEOTIDE SEQUENCE</scope>
    <source>
        <strain evidence="2">Rbin_158</strain>
    </source>
</reference>
<dbReference type="SUPFAM" id="SSF48452">
    <property type="entry name" value="TPR-like"/>
    <property type="match status" value="1"/>
</dbReference>
<dbReference type="Pfam" id="PF13424">
    <property type="entry name" value="TPR_12"/>
    <property type="match status" value="1"/>
</dbReference>
<name>A0A9D5Q7H0_9BACT</name>
<feature type="repeat" description="TPR" evidence="1">
    <location>
        <begin position="67"/>
        <end position="100"/>
    </location>
</feature>
<feature type="repeat" description="TPR" evidence="1">
    <location>
        <begin position="104"/>
        <end position="133"/>
    </location>
</feature>
<keyword evidence="1" id="KW-0802">TPR repeat</keyword>